<dbReference type="Proteomes" id="UP000198649">
    <property type="component" value="Unassembled WGS sequence"/>
</dbReference>
<dbReference type="InterPro" id="IPR029058">
    <property type="entry name" value="AB_hydrolase_fold"/>
</dbReference>
<dbReference type="SUPFAM" id="SSF53474">
    <property type="entry name" value="alpha/beta-Hydrolases"/>
    <property type="match status" value="1"/>
</dbReference>
<proteinExistence type="predicted"/>
<reference evidence="3 4" key="1">
    <citation type="submission" date="2016-10" db="EMBL/GenBank/DDBJ databases">
        <authorList>
            <person name="de Groot N.N."/>
        </authorList>
    </citation>
    <scope>NUCLEOTIDE SEQUENCE [LARGE SCALE GENOMIC DNA]</scope>
    <source>
        <strain evidence="3 4">CGMCC 1.11156</strain>
    </source>
</reference>
<dbReference type="STRING" id="1005945.SAMN05216561_102113"/>
<name>A0A1I3CLM1_9ACTN</name>
<organism evidence="3 4">
    <name type="scientific">Nocardioides psychrotolerans</name>
    <dbReference type="NCBI Taxonomy" id="1005945"/>
    <lineage>
        <taxon>Bacteria</taxon>
        <taxon>Bacillati</taxon>
        <taxon>Actinomycetota</taxon>
        <taxon>Actinomycetes</taxon>
        <taxon>Propionibacteriales</taxon>
        <taxon>Nocardioidaceae</taxon>
        <taxon>Nocardioides</taxon>
    </lineage>
</organism>
<evidence type="ECO:0000259" key="2">
    <source>
        <dbReference type="Pfam" id="PF12697"/>
    </source>
</evidence>
<feature type="region of interest" description="Disordered" evidence="1">
    <location>
        <begin position="1"/>
        <end position="21"/>
    </location>
</feature>
<dbReference type="InterPro" id="IPR000073">
    <property type="entry name" value="AB_hydrolase_1"/>
</dbReference>
<feature type="domain" description="AB hydrolase-1" evidence="2">
    <location>
        <begin position="30"/>
        <end position="185"/>
    </location>
</feature>
<sequence>MAATETTREQTAPGPSVTRFDVTSEPRGVVLMLHGGKQASTQPVDHRSASWRRFAAMQRAITPRAHAAGVSTWLVRYSVRGWNHGAPVDDARWAIDEVRRELGDVPVVLLGHSMGGRTAVHVADAPAVVGVVAVAPWWSPEDPVRSLAGRQVHAAHGRTDKITSARMTRAYLERAAPLATSASFTDMGRVGHYLLRRVDAWNTFAIDTALDVLG</sequence>
<protein>
    <submittedName>
        <fullName evidence="3">Alpha/beta hydrolase family protein</fullName>
    </submittedName>
</protein>
<dbReference type="EMBL" id="FOQG01000002">
    <property type="protein sequence ID" value="SFH75223.1"/>
    <property type="molecule type" value="Genomic_DNA"/>
</dbReference>
<gene>
    <name evidence="3" type="ORF">SAMN05216561_102113</name>
</gene>
<dbReference type="RefSeq" id="WP_091110227.1">
    <property type="nucleotide sequence ID" value="NZ_BKAF01000002.1"/>
</dbReference>
<dbReference type="Pfam" id="PF12697">
    <property type="entry name" value="Abhydrolase_6"/>
    <property type="match status" value="1"/>
</dbReference>
<dbReference type="Gene3D" id="3.40.50.1820">
    <property type="entry name" value="alpha/beta hydrolase"/>
    <property type="match status" value="1"/>
</dbReference>
<evidence type="ECO:0000256" key="1">
    <source>
        <dbReference type="SAM" id="MobiDB-lite"/>
    </source>
</evidence>
<evidence type="ECO:0000313" key="3">
    <source>
        <dbReference type="EMBL" id="SFH75223.1"/>
    </source>
</evidence>
<dbReference type="OrthoDB" id="3366509at2"/>
<dbReference type="GO" id="GO:0016787">
    <property type="term" value="F:hydrolase activity"/>
    <property type="evidence" value="ECO:0007669"/>
    <property type="project" value="UniProtKB-KW"/>
</dbReference>
<keyword evidence="4" id="KW-1185">Reference proteome</keyword>
<accession>A0A1I3CLM1</accession>
<evidence type="ECO:0000313" key="4">
    <source>
        <dbReference type="Proteomes" id="UP000198649"/>
    </source>
</evidence>
<dbReference type="AlphaFoldDB" id="A0A1I3CLM1"/>
<keyword evidence="3" id="KW-0378">Hydrolase</keyword>